<dbReference type="RefSeq" id="XP_001309606.1">
    <property type="nucleotide sequence ID" value="XM_001309605.1"/>
</dbReference>
<keyword evidence="2" id="KW-1185">Reference proteome</keyword>
<dbReference type="Proteomes" id="UP000001542">
    <property type="component" value="Unassembled WGS sequence"/>
</dbReference>
<proteinExistence type="predicted"/>
<organism evidence="1 2">
    <name type="scientific">Trichomonas vaginalis (strain ATCC PRA-98 / G3)</name>
    <dbReference type="NCBI Taxonomy" id="412133"/>
    <lineage>
        <taxon>Eukaryota</taxon>
        <taxon>Metamonada</taxon>
        <taxon>Parabasalia</taxon>
        <taxon>Trichomonadida</taxon>
        <taxon>Trichomonadidae</taxon>
        <taxon>Trichomonas</taxon>
    </lineage>
</organism>
<gene>
    <name evidence="1" type="ORF">TVAG_489580</name>
</gene>
<evidence type="ECO:0000313" key="2">
    <source>
        <dbReference type="Proteomes" id="UP000001542"/>
    </source>
</evidence>
<evidence type="ECO:0000313" key="1">
    <source>
        <dbReference type="EMBL" id="EAX96676.1"/>
    </source>
</evidence>
<dbReference type="VEuPathDB" id="TrichDB:TVAGG3_0878140"/>
<reference evidence="1" key="1">
    <citation type="submission" date="2006-10" db="EMBL/GenBank/DDBJ databases">
        <authorList>
            <person name="Amadeo P."/>
            <person name="Zhao Q."/>
            <person name="Wortman J."/>
            <person name="Fraser-Liggett C."/>
            <person name="Carlton J."/>
        </authorList>
    </citation>
    <scope>NUCLEOTIDE SEQUENCE</scope>
    <source>
        <strain evidence="1">G3</strain>
    </source>
</reference>
<dbReference type="VEuPathDB" id="TrichDB:TVAG_489580"/>
<dbReference type="KEGG" id="tva:4754449"/>
<dbReference type="EMBL" id="DS113748">
    <property type="protein sequence ID" value="EAX96676.1"/>
    <property type="molecule type" value="Genomic_DNA"/>
</dbReference>
<name>A2FEJ4_TRIV3</name>
<accession>A2FEJ4</accession>
<reference evidence="1" key="2">
    <citation type="journal article" date="2007" name="Science">
        <title>Draft genome sequence of the sexually transmitted pathogen Trichomonas vaginalis.</title>
        <authorList>
            <person name="Carlton J.M."/>
            <person name="Hirt R.P."/>
            <person name="Silva J.C."/>
            <person name="Delcher A.L."/>
            <person name="Schatz M."/>
            <person name="Zhao Q."/>
            <person name="Wortman J.R."/>
            <person name="Bidwell S.L."/>
            <person name="Alsmark U.C.M."/>
            <person name="Besteiro S."/>
            <person name="Sicheritz-Ponten T."/>
            <person name="Noel C.J."/>
            <person name="Dacks J.B."/>
            <person name="Foster P.G."/>
            <person name="Simillion C."/>
            <person name="Van de Peer Y."/>
            <person name="Miranda-Saavedra D."/>
            <person name="Barton G.J."/>
            <person name="Westrop G.D."/>
            <person name="Mueller S."/>
            <person name="Dessi D."/>
            <person name="Fiori P.L."/>
            <person name="Ren Q."/>
            <person name="Paulsen I."/>
            <person name="Zhang H."/>
            <person name="Bastida-Corcuera F.D."/>
            <person name="Simoes-Barbosa A."/>
            <person name="Brown M.T."/>
            <person name="Hayes R.D."/>
            <person name="Mukherjee M."/>
            <person name="Okumura C.Y."/>
            <person name="Schneider R."/>
            <person name="Smith A.J."/>
            <person name="Vanacova S."/>
            <person name="Villalvazo M."/>
            <person name="Haas B.J."/>
            <person name="Pertea M."/>
            <person name="Feldblyum T.V."/>
            <person name="Utterback T.R."/>
            <person name="Shu C.L."/>
            <person name="Osoegawa K."/>
            <person name="de Jong P.J."/>
            <person name="Hrdy I."/>
            <person name="Horvathova L."/>
            <person name="Zubacova Z."/>
            <person name="Dolezal P."/>
            <person name="Malik S.B."/>
            <person name="Logsdon J.M. Jr."/>
            <person name="Henze K."/>
            <person name="Gupta A."/>
            <person name="Wang C.C."/>
            <person name="Dunne R.L."/>
            <person name="Upcroft J.A."/>
            <person name="Upcroft P."/>
            <person name="White O."/>
            <person name="Salzberg S.L."/>
            <person name="Tang P."/>
            <person name="Chiu C.-H."/>
            <person name="Lee Y.-S."/>
            <person name="Embley T.M."/>
            <person name="Coombs G.H."/>
            <person name="Mottram J.C."/>
            <person name="Tachezy J."/>
            <person name="Fraser-Liggett C.M."/>
            <person name="Johnson P.J."/>
        </authorList>
    </citation>
    <scope>NUCLEOTIDE SEQUENCE [LARGE SCALE GENOMIC DNA]</scope>
    <source>
        <strain evidence="1">G3</strain>
    </source>
</reference>
<protein>
    <submittedName>
        <fullName evidence="1">Uncharacterized protein</fullName>
    </submittedName>
</protein>
<dbReference type="OrthoDB" id="10668913at2759"/>
<dbReference type="InParanoid" id="A2FEJ4"/>
<sequence length="932" mass="108231">MITHSHLIEMGIFPDDKSQYLLPIFPTDKINKQIMLRFADIEMDSNQNILEIPFSDSRKMRWLLHLKSYILYLSHTPEQADLLNASVITDVNHFYSPFISRNIDMDPNDYNDIVQKMLLQLTTIFEKENFSEKKAKQVIKLYDTIASQHQRYSKETIRHLFKILIGLADYAATDNSAFGGCASVVSSLFNTMFWILSLSNDQFNWDLFNKITPQWPFCSYFVEEWMVYFNCCLDAFKVNKEMHFAEFHIPFKPTPDEALELIVNMMKNGSVLQDSKNSKILTQVYGVISDMVSQQQARISDYFYMKWYSDDIFELFSSCQKLCFGSNEDSLLSSLIILSRNKIRPNSPWMKCLLDSVKEKLQNPNTNSINEIIKQSNNLICAHPFAIYDIIDSLIECIYSTIKSKSIEYDNPIILSLLLSLSEISSSTDKISSIVDIVNAYTSLNPIDSNSNWQFLLFLHIMTENTDNILKYLSLIMKSVPPHEYFSYLLFISHFYPKILNSKEFQPFLVHLISNCFSRDKFASELPLYLLAYFISELNDTSEFFKLESEERKLIVNLVNQTTIKTEKDLGAILDYILMYSTTNSNQISPKKAQEMTNKAKEKSYYQINNAILTLINQNPGKIICIVRHFVGIFAFEVTDEGYKEGHEEDLPQPTNFEQESSNKEMFEIEEDFTELTNLLNNKIELNFTPSTPHLQVPHPKFFSFLAGTGLLDAKNDHNVKELNYSEICHFLEIYDQIPIKDEIAVDVIHCTPLHLVPPGTPKMSKDFKEFLDLFGRPSDHDTFGRSRIYETKSMNIVYRYMTESNSFEIANKMMIVYNETDFDCIEGTFQKLSPQIILSVKKIENNLYRIDLIKTDRKSRSHLPIIYRIPRLVSKQNIAATISCFVFVASVSFWREFVGRSTKRRMEALSSIFVSDEDKFTFLRCALENKQ</sequence>
<dbReference type="AlphaFoldDB" id="A2FEJ4"/>